<proteinExistence type="inferred from homology"/>
<keyword evidence="5 8" id="KW-0371">Homeobox</keyword>
<dbReference type="InterPro" id="IPR050224">
    <property type="entry name" value="TALE_homeobox"/>
</dbReference>
<dbReference type="Proteomes" id="UP000604825">
    <property type="component" value="Unassembled WGS sequence"/>
</dbReference>
<keyword evidence="12" id="KW-1185">Reference proteome</keyword>
<dbReference type="InterPro" id="IPR006563">
    <property type="entry name" value="POX_dom"/>
</dbReference>
<dbReference type="PROSITE" id="PS50071">
    <property type="entry name" value="HOMEOBOX_2"/>
    <property type="match status" value="1"/>
</dbReference>
<organism evidence="11 12">
    <name type="scientific">Miscanthus lutarioriparius</name>
    <dbReference type="NCBI Taxonomy" id="422564"/>
    <lineage>
        <taxon>Eukaryota</taxon>
        <taxon>Viridiplantae</taxon>
        <taxon>Streptophyta</taxon>
        <taxon>Embryophyta</taxon>
        <taxon>Tracheophyta</taxon>
        <taxon>Spermatophyta</taxon>
        <taxon>Magnoliopsida</taxon>
        <taxon>Liliopsida</taxon>
        <taxon>Poales</taxon>
        <taxon>Poaceae</taxon>
        <taxon>PACMAD clade</taxon>
        <taxon>Panicoideae</taxon>
        <taxon>Andropogonodae</taxon>
        <taxon>Andropogoneae</taxon>
        <taxon>Saccharinae</taxon>
        <taxon>Miscanthus</taxon>
    </lineage>
</organism>
<evidence type="ECO:0000256" key="6">
    <source>
        <dbReference type="ARBA" id="ARBA00023163"/>
    </source>
</evidence>
<feature type="region of interest" description="Disordered" evidence="9">
    <location>
        <begin position="614"/>
        <end position="646"/>
    </location>
</feature>
<evidence type="ECO:0000256" key="2">
    <source>
        <dbReference type="ARBA" id="ARBA00006454"/>
    </source>
</evidence>
<gene>
    <name evidence="11" type="ORF">NCGR_LOCUS3910</name>
</gene>
<feature type="compositionally biased region" description="Polar residues" evidence="9">
    <location>
        <begin position="484"/>
        <end position="494"/>
    </location>
</feature>
<dbReference type="GO" id="GO:0003677">
    <property type="term" value="F:DNA binding"/>
    <property type="evidence" value="ECO:0007669"/>
    <property type="project" value="UniProtKB-UniRule"/>
</dbReference>
<evidence type="ECO:0000313" key="11">
    <source>
        <dbReference type="EMBL" id="CAD6206172.1"/>
    </source>
</evidence>
<dbReference type="Gene3D" id="1.10.10.60">
    <property type="entry name" value="Homeodomain-like"/>
    <property type="match status" value="1"/>
</dbReference>
<dbReference type="Pfam" id="PF07526">
    <property type="entry name" value="POX"/>
    <property type="match status" value="1"/>
</dbReference>
<evidence type="ECO:0000256" key="3">
    <source>
        <dbReference type="ARBA" id="ARBA00023015"/>
    </source>
</evidence>
<comment type="subcellular location">
    <subcellularLocation>
        <location evidence="1 8">Nucleus</location>
    </subcellularLocation>
</comment>
<dbReference type="OrthoDB" id="10056939at2759"/>
<feature type="domain" description="Homeobox" evidence="10">
    <location>
        <begin position="379"/>
        <end position="442"/>
    </location>
</feature>
<evidence type="ECO:0000259" key="10">
    <source>
        <dbReference type="PROSITE" id="PS50071"/>
    </source>
</evidence>
<sequence>MATYYSSPGSERDSQTMYSTESGNASYPVPSALGNFLYPNNASSGPYTEFSGIVQPQQNFMELTGHPSAMSHDSSSNEATNMGTSLTEQRFFGPLKDMRNEMLMHLMDGAHSSGSDLIHNDAHSTAQLEFGMLNNHNSSVPSAPGQGLSLSLNTHILAPSYPYWSAKQDLLTPNSYQGDDNRMKNMQSEASQAIRNSKYLKAAQELLDEIVSVWRSVKQKTDKGPAEAGKADGKETDGGTKSEAISSDPQESGANAAAELSTAEKQELQNKMAKLMAMLDEVDRKYKHYYHQMQLVMSSFDMVAGSGAAKPYTAVALQTISRHFRCLKDAINDQISVIRKKLGEDDNTSGKEGKLTRLRYIDQQIRQQRAFQQYGMLQQNAWRPQRGLPENSVSILRAWLFEHFLHPYPKDSEKIMLSRQTGLTRSQISNWFINARVRLWKPMIEDMYKEEIGEAELDSNSSSDNGQRNKDKAPSSEEKEDLKTSTSQVCQTSQLDESKANVGGMMSFSGGPAGGFHNEANPDDSFMSLMLKAQRAGETDGSGLLHDAVIHHSDESAQFMAYHLAEFGRYGNNNVSLTLGLQHAENSLSVPPNTQPGFPSVRDQDIYNATARNVASTSSEYDSASQIDQQQRQRFEPSPLMHDFVA</sequence>
<feature type="compositionally biased region" description="Basic and acidic residues" evidence="9">
    <location>
        <begin position="219"/>
        <end position="240"/>
    </location>
</feature>
<feature type="region of interest" description="Disordered" evidence="9">
    <location>
        <begin position="455"/>
        <end position="494"/>
    </location>
</feature>
<dbReference type="InterPro" id="IPR008422">
    <property type="entry name" value="KN_HD"/>
</dbReference>
<dbReference type="SMART" id="SM00574">
    <property type="entry name" value="POX"/>
    <property type="match status" value="1"/>
</dbReference>
<evidence type="ECO:0000313" key="12">
    <source>
        <dbReference type="Proteomes" id="UP000604825"/>
    </source>
</evidence>
<feature type="region of interest" description="Disordered" evidence="9">
    <location>
        <begin position="218"/>
        <end position="265"/>
    </location>
</feature>
<name>A0A811MKT9_9POAL</name>
<dbReference type="SMART" id="SM00389">
    <property type="entry name" value="HOX"/>
    <property type="match status" value="1"/>
</dbReference>
<feature type="region of interest" description="Disordered" evidence="9">
    <location>
        <begin position="1"/>
        <end position="24"/>
    </location>
</feature>
<dbReference type="SUPFAM" id="SSF46689">
    <property type="entry name" value="Homeodomain-like"/>
    <property type="match status" value="1"/>
</dbReference>
<dbReference type="Pfam" id="PF05920">
    <property type="entry name" value="Homeobox_KN"/>
    <property type="match status" value="1"/>
</dbReference>
<dbReference type="AlphaFoldDB" id="A0A811MKT9"/>
<feature type="DNA-binding region" description="Homeobox" evidence="8">
    <location>
        <begin position="381"/>
        <end position="443"/>
    </location>
</feature>
<evidence type="ECO:0000256" key="4">
    <source>
        <dbReference type="ARBA" id="ARBA00023125"/>
    </source>
</evidence>
<dbReference type="EMBL" id="CAJGYO010000001">
    <property type="protein sequence ID" value="CAD6206172.1"/>
    <property type="molecule type" value="Genomic_DNA"/>
</dbReference>
<dbReference type="GO" id="GO:0006355">
    <property type="term" value="P:regulation of DNA-templated transcription"/>
    <property type="evidence" value="ECO:0007669"/>
    <property type="project" value="InterPro"/>
</dbReference>
<dbReference type="InterPro" id="IPR001356">
    <property type="entry name" value="HD"/>
</dbReference>
<keyword evidence="6" id="KW-0804">Transcription</keyword>
<evidence type="ECO:0000256" key="1">
    <source>
        <dbReference type="ARBA" id="ARBA00004123"/>
    </source>
</evidence>
<dbReference type="PANTHER" id="PTHR11850">
    <property type="entry name" value="HOMEOBOX PROTEIN TRANSCRIPTION FACTORS"/>
    <property type="match status" value="1"/>
</dbReference>
<comment type="caution">
    <text evidence="11">The sequence shown here is derived from an EMBL/GenBank/DDBJ whole genome shotgun (WGS) entry which is preliminary data.</text>
</comment>
<feature type="compositionally biased region" description="Polar residues" evidence="9">
    <location>
        <begin position="614"/>
        <end position="632"/>
    </location>
</feature>
<dbReference type="GO" id="GO:0005634">
    <property type="term" value="C:nucleus"/>
    <property type="evidence" value="ECO:0007669"/>
    <property type="project" value="UniProtKB-SubCell"/>
</dbReference>
<dbReference type="CDD" id="cd00086">
    <property type="entry name" value="homeodomain"/>
    <property type="match status" value="1"/>
</dbReference>
<evidence type="ECO:0000256" key="9">
    <source>
        <dbReference type="SAM" id="MobiDB-lite"/>
    </source>
</evidence>
<feature type="compositionally biased region" description="Basic and acidic residues" evidence="9">
    <location>
        <begin position="467"/>
        <end position="483"/>
    </location>
</feature>
<evidence type="ECO:0000256" key="5">
    <source>
        <dbReference type="ARBA" id="ARBA00023155"/>
    </source>
</evidence>
<reference evidence="11" key="1">
    <citation type="submission" date="2020-10" db="EMBL/GenBank/DDBJ databases">
        <authorList>
            <person name="Han B."/>
            <person name="Lu T."/>
            <person name="Zhao Q."/>
            <person name="Huang X."/>
            <person name="Zhao Y."/>
        </authorList>
    </citation>
    <scope>NUCLEOTIDE SEQUENCE</scope>
</reference>
<accession>A0A811MKT9</accession>
<dbReference type="InterPro" id="IPR009057">
    <property type="entry name" value="Homeodomain-like_sf"/>
</dbReference>
<evidence type="ECO:0000256" key="7">
    <source>
        <dbReference type="ARBA" id="ARBA00023242"/>
    </source>
</evidence>
<evidence type="ECO:0000256" key="8">
    <source>
        <dbReference type="PROSITE-ProRule" id="PRU00108"/>
    </source>
</evidence>
<keyword evidence="3" id="KW-0805">Transcription regulation</keyword>
<comment type="similarity">
    <text evidence="2">Belongs to the TALE/BELL homeobox family.</text>
</comment>
<protein>
    <recommendedName>
        <fullName evidence="10">Homeobox domain-containing protein</fullName>
    </recommendedName>
</protein>
<feature type="compositionally biased region" description="Polar residues" evidence="9">
    <location>
        <begin position="243"/>
        <end position="253"/>
    </location>
</feature>
<keyword evidence="7 8" id="KW-0539">Nucleus</keyword>
<keyword evidence="4 8" id="KW-0238">DNA-binding</keyword>